<dbReference type="RefSeq" id="WP_005999076.1">
    <property type="nucleotide sequence ID" value="NZ_AAEW02000005.1"/>
</dbReference>
<evidence type="ECO:0000256" key="1">
    <source>
        <dbReference type="ARBA" id="ARBA00023002"/>
    </source>
</evidence>
<sequence length="712" mass="81748">MIERTNLDRPHDPALKSTTMPALTGDNAEEKRAELHAYFRKTYAIEEALYDTLRYNESFYHRADPLRHPLIFYYGHTPAFYINKLVVARLIHQRINPRFESIFAIGVDEMSWDDLDETHYDWPTASEVSTYRQQVKEQVEALITTLPLELPITWESPWWALVMGMEHQRIHLETSSVLIRQLPLDLLCEPSLWQSTADQGDAPKNTLRDVPGGEVTIGRSIDSPYYGWDCEYGAQSFSLKPFSVSQYLVSNGEYLTFVEQNGYHNQRWWSDEGWRWCQYQQATMPRFWRKTDEGYRLRTMLTERPMPWNWPVEVNYLEAKAFCSWKTAQSGQPIRLPSEAEWLHWHDQVNPGYSHAQATTPANINLNQAASSCPVDRFTRNGFGDVIGNVWQWTETAVDSLPGFRIHPYYDDFSTPTFDSLHNVIKGGSWISTGNEATREARYAFRRHFYQHAGFRYIASDQPLTEAAPSKESDPLIARLCHDHYGSKENNFMQQLAELAIAAVPQQNRKRALQVGCEAGRGTFELAHAFDEVIGIDLSANMIRRAVEMAENGHTGYQLIEEGELISHHEVTLEGVGLASVADKVSFLQADPCNLKPQYHGFDLIVVSQILERLYDPGKFLDSLSARLNPGGVVVIASSYDWDDQRTEPHNQIGGQRIDGEPVHGPQALAERLKVSFDLMDHHTLSRKLHRHRYSALWQLSDVTLWHKHKDA</sequence>
<gene>
    <name evidence="7" type="ORF">Dace_1886</name>
</gene>
<dbReference type="NCBIfam" id="TIGR04344">
    <property type="entry name" value="ovoA_Nterm"/>
    <property type="match status" value="1"/>
</dbReference>
<evidence type="ECO:0000256" key="4">
    <source>
        <dbReference type="SAM" id="MobiDB-lite"/>
    </source>
</evidence>
<dbReference type="PANTHER" id="PTHR23150:SF26">
    <property type="entry name" value="GENERIC METHYLTRANSFERASE"/>
    <property type="match status" value="1"/>
</dbReference>
<organism evidence="7 8">
    <name type="scientific">Desulfuromonas acetoxidans (strain DSM 684 / 11070)</name>
    <dbReference type="NCBI Taxonomy" id="281689"/>
    <lineage>
        <taxon>Bacteria</taxon>
        <taxon>Pseudomonadati</taxon>
        <taxon>Thermodesulfobacteriota</taxon>
        <taxon>Desulfuromonadia</taxon>
        <taxon>Desulfuromonadales</taxon>
        <taxon>Desulfuromonadaceae</taxon>
        <taxon>Desulfuromonas</taxon>
    </lineage>
</organism>
<evidence type="ECO:0000256" key="2">
    <source>
        <dbReference type="ARBA" id="ARBA00023004"/>
    </source>
</evidence>
<dbReference type="Gene3D" id="3.90.1580.10">
    <property type="entry name" value="paralog of FGE (formylglycine-generating enzyme)"/>
    <property type="match status" value="1"/>
</dbReference>
<dbReference type="InterPro" id="IPR016187">
    <property type="entry name" value="CTDL_fold"/>
</dbReference>
<feature type="compositionally biased region" description="Basic and acidic residues" evidence="4">
    <location>
        <begin position="1"/>
        <end position="14"/>
    </location>
</feature>
<dbReference type="SUPFAM" id="SSF56436">
    <property type="entry name" value="C-type lectin-like"/>
    <property type="match status" value="1"/>
</dbReference>
<evidence type="ECO:0000313" key="7">
    <source>
        <dbReference type="EMBL" id="EAT16422.1"/>
    </source>
</evidence>
<evidence type="ECO:0000259" key="6">
    <source>
        <dbReference type="Pfam" id="PF12867"/>
    </source>
</evidence>
<keyword evidence="1" id="KW-0560">Oxidoreductase</keyword>
<evidence type="ECO:0000313" key="8">
    <source>
        <dbReference type="Proteomes" id="UP000005695"/>
    </source>
</evidence>
<accession>Q1K1G6</accession>
<dbReference type="OrthoDB" id="9768004at2"/>
<dbReference type="CDD" id="cd02440">
    <property type="entry name" value="AdoMet_MTases"/>
    <property type="match status" value="1"/>
</dbReference>
<dbReference type="NCBIfam" id="TIGR04345">
    <property type="entry name" value="ovoA_Cterm"/>
    <property type="match status" value="1"/>
</dbReference>
<dbReference type="GO" id="GO:0120147">
    <property type="term" value="F:formylglycine-generating oxidase activity"/>
    <property type="evidence" value="ECO:0007669"/>
    <property type="project" value="TreeGrafter"/>
</dbReference>
<evidence type="ECO:0000256" key="3">
    <source>
        <dbReference type="ARBA" id="ARBA00037882"/>
    </source>
</evidence>
<dbReference type="PANTHER" id="PTHR23150">
    <property type="entry name" value="SULFATASE MODIFYING FACTOR 1, 2"/>
    <property type="match status" value="1"/>
</dbReference>
<keyword evidence="2" id="KW-0408">Iron</keyword>
<dbReference type="Pfam" id="PF12867">
    <property type="entry name" value="DinB_2"/>
    <property type="match status" value="1"/>
</dbReference>
<dbReference type="InterPro" id="IPR051043">
    <property type="entry name" value="Sulfatase_Mod_Factor_Kinase"/>
</dbReference>
<dbReference type="Pfam" id="PF03781">
    <property type="entry name" value="FGE-sulfatase"/>
    <property type="match status" value="1"/>
</dbReference>
<keyword evidence="8" id="KW-1185">Reference proteome</keyword>
<dbReference type="InterPro" id="IPR042095">
    <property type="entry name" value="SUMF_sf"/>
</dbReference>
<dbReference type="InterPro" id="IPR029063">
    <property type="entry name" value="SAM-dependent_MTases_sf"/>
</dbReference>
<name>Q1K1G6_DESA6</name>
<dbReference type="Gene3D" id="3.40.50.150">
    <property type="entry name" value="Vaccinia Virus protein VP39"/>
    <property type="match status" value="1"/>
</dbReference>
<dbReference type="Proteomes" id="UP000005695">
    <property type="component" value="Unassembled WGS sequence"/>
</dbReference>
<feature type="region of interest" description="Disordered" evidence="4">
    <location>
        <begin position="1"/>
        <end position="26"/>
    </location>
</feature>
<evidence type="ECO:0000259" key="5">
    <source>
        <dbReference type="Pfam" id="PF03781"/>
    </source>
</evidence>
<dbReference type="InterPro" id="IPR027625">
    <property type="entry name" value="OvoA_Cterm"/>
</dbReference>
<reference evidence="7" key="1">
    <citation type="submission" date="2006-05" db="EMBL/GenBank/DDBJ databases">
        <title>Annotation of the draft genome assembly of Desulfuromonas acetoxidans DSM 684.</title>
        <authorList>
            <consortium name="US DOE Joint Genome Institute (JGI-ORNL)"/>
            <person name="Larimer F."/>
            <person name="Land M."/>
            <person name="Hauser L."/>
        </authorList>
    </citation>
    <scope>NUCLEOTIDE SEQUENCE [LARGE SCALE GENOMIC DNA]</scope>
    <source>
        <strain evidence="7">DSM 684</strain>
    </source>
</reference>
<dbReference type="FunFam" id="3.90.1580.10:FF:000006">
    <property type="entry name" value="Generic methyltransferase, putative"/>
    <property type="match status" value="1"/>
</dbReference>
<evidence type="ECO:0008006" key="9">
    <source>
        <dbReference type="Google" id="ProtNLM"/>
    </source>
</evidence>
<comment type="pathway">
    <text evidence="3">Amino-acid biosynthesis; ergothioneine biosynthesis.</text>
</comment>
<dbReference type="SUPFAM" id="SSF53335">
    <property type="entry name" value="S-adenosyl-L-methionine-dependent methyltransferases"/>
    <property type="match status" value="1"/>
</dbReference>
<comment type="caution">
    <text evidence="7">The sequence shown here is derived from an EMBL/GenBank/DDBJ whole genome shotgun (WGS) entry which is preliminary data.</text>
</comment>
<dbReference type="InterPro" id="IPR005532">
    <property type="entry name" value="SUMF_dom"/>
</dbReference>
<dbReference type="Pfam" id="PF13489">
    <property type="entry name" value="Methyltransf_23"/>
    <property type="match status" value="1"/>
</dbReference>
<feature type="domain" description="Sulfatase-modifying factor enzyme-like" evidence="5">
    <location>
        <begin position="210"/>
        <end position="458"/>
    </location>
</feature>
<proteinExistence type="predicted"/>
<feature type="domain" description="DinB-like" evidence="6">
    <location>
        <begin position="57"/>
        <end position="174"/>
    </location>
</feature>
<dbReference type="AlphaFoldDB" id="Q1K1G6"/>
<reference evidence="7" key="2">
    <citation type="submission" date="2006-05" db="EMBL/GenBank/DDBJ databases">
        <title>Sequencing of the draft genome and assembly of Desulfuromonas acetoxidans DSM 684.</title>
        <authorList>
            <consortium name="US DOE Joint Genome Institute (JGI-PGF)"/>
            <person name="Copeland A."/>
            <person name="Lucas S."/>
            <person name="Lapidus A."/>
            <person name="Barry K."/>
            <person name="Detter J.C."/>
            <person name="Glavina del Rio T."/>
            <person name="Hammon N."/>
            <person name="Israni S."/>
            <person name="Dalin E."/>
            <person name="Tice H."/>
            <person name="Bruce D."/>
            <person name="Pitluck S."/>
            <person name="Richardson P."/>
        </authorList>
    </citation>
    <scope>NUCLEOTIDE SEQUENCE [LARGE SCALE GENOMIC DNA]</scope>
    <source>
        <strain evidence="7">DSM 684</strain>
    </source>
</reference>
<dbReference type="InterPro" id="IPR024775">
    <property type="entry name" value="DinB-like"/>
</dbReference>
<protein>
    <recommendedName>
        <fullName evidence="9">SAM-dependent methyltransferase</fullName>
    </recommendedName>
</protein>
<dbReference type="EMBL" id="AAEW02000005">
    <property type="protein sequence ID" value="EAT16422.1"/>
    <property type="molecule type" value="Genomic_DNA"/>
</dbReference>
<dbReference type="InterPro" id="IPR027577">
    <property type="entry name" value="OvoA_Nterm"/>
</dbReference>